<dbReference type="PANTHER" id="PTHR42705">
    <property type="entry name" value="BIFUNCTIONAL NON-HOMOLOGOUS END JOINING PROTEIN LIGD"/>
    <property type="match status" value="1"/>
</dbReference>
<feature type="region of interest" description="Disordered" evidence="21">
    <location>
        <begin position="1"/>
        <end position="29"/>
    </location>
</feature>
<evidence type="ECO:0000256" key="10">
    <source>
        <dbReference type="ARBA" id="ARBA00022801"/>
    </source>
</evidence>
<dbReference type="InterPro" id="IPR014144">
    <property type="entry name" value="LigD_PE_domain"/>
</dbReference>
<name>A0A916UFY3_9BURK</name>
<dbReference type="Gene3D" id="3.30.1490.70">
    <property type="match status" value="1"/>
</dbReference>
<dbReference type="AlphaFoldDB" id="A0A916UFY3"/>
<dbReference type="Pfam" id="PF13298">
    <property type="entry name" value="LigD_N"/>
    <property type="match status" value="1"/>
</dbReference>
<dbReference type="NCBIfam" id="TIGR02777">
    <property type="entry name" value="LigD_PE_dom"/>
    <property type="match status" value="1"/>
</dbReference>
<dbReference type="InterPro" id="IPR012340">
    <property type="entry name" value="NA-bd_OB-fold"/>
</dbReference>
<keyword evidence="4" id="KW-0808">Transferase</keyword>
<dbReference type="GO" id="GO:0005524">
    <property type="term" value="F:ATP binding"/>
    <property type="evidence" value="ECO:0007669"/>
    <property type="project" value="UniProtKB-KW"/>
</dbReference>
<evidence type="ECO:0000256" key="9">
    <source>
        <dbReference type="ARBA" id="ARBA00022763"/>
    </source>
</evidence>
<sequence>MSLEKYWEKRDFSATPEPRGKPGPRPTALRSPLRYFIQRHHARALHYDFRLELEGTLKSWAIPKGPSLNPAEKRLAVHVEDHPLSYGSFEGIIPARQYGAGEVVLWDAGYWLPIGDPEHGYRKGRLKFELQGEKLSGTWALVRMGAAKQEKENWLLIKEDDDSARTGNDANITTLRPESVLDKLQSRKQAARQQSAREDSRTLDGIPDLDGAVKKKMPASVMPQLATLVDTAPDSEGWVSEIKFDGYRALSRIDGKKIQLLSRSGKDWTSKWQAVADALAQLKCRQAWLDGEMVAIDADSNISFQALQNMTDGEDGQEGFHLAYYLFDVIYLDGYDLSEMALIDRKLLLKQLIGNYQGDRLLYSEHMDAKVADVAKQACRHQMEGIIIKSADAGYRQSRSRNWLKLKCKNRQEFVLGGYTDPAGSREAFGAVLVGTYNDKRELVYAGRVGTGFDGGTLKELMKKFSAIEQADSAFLSPPSGVAAHGVHWLKPVLVAEIEFAQWTESGTLRHASFIALRDDKKPGDIHRENPAKLGQVEEEDPSKEGGEQEVAGVRLTHPDRVVFAGTGLSKHDLALYYETVQEWILPHLKKRPLTIVRCPQGGENKCFFQKHAAETIPDGIGRIAVPESEGTAVYMMANTLEALVALVQIGALELHTWGSHQRALMKPDRITFDLDPAPGLQWQRTVEAAQLMRGLLTEVGLQSFVKTTGGKGLHVVVPIVPGYGWDELKAWSHSIADYIADILPAQFTSNSRKSSRDGKIFLDYLRNGQGATAVAAYSPRNREHAPVSTPLFWEELDEGVRSDTFTIKNLPGRLQQLQQDPWQDYFTLKQKISSKMLRLFQRGETA</sequence>
<dbReference type="PROSITE" id="PS50160">
    <property type="entry name" value="DNA_LIGASE_A3"/>
    <property type="match status" value="1"/>
</dbReference>
<evidence type="ECO:0000256" key="13">
    <source>
        <dbReference type="ARBA" id="ARBA00022932"/>
    </source>
</evidence>
<evidence type="ECO:0000256" key="12">
    <source>
        <dbReference type="ARBA" id="ARBA00022840"/>
    </source>
</evidence>
<keyword evidence="3 23" id="KW-0436">Ligase</keyword>
<dbReference type="Gene3D" id="3.90.920.10">
    <property type="entry name" value="DNA primase, PRIM domain"/>
    <property type="match status" value="1"/>
</dbReference>
<dbReference type="Gene3D" id="3.30.470.30">
    <property type="entry name" value="DNA ligase/mRNA capping enzyme"/>
    <property type="match status" value="1"/>
</dbReference>
<dbReference type="PANTHER" id="PTHR42705:SF2">
    <property type="entry name" value="BIFUNCTIONAL NON-HOMOLOGOUS END JOINING PROTEIN LIGD"/>
    <property type="match status" value="1"/>
</dbReference>
<accession>A0A916UFY3</accession>
<evidence type="ECO:0000256" key="3">
    <source>
        <dbReference type="ARBA" id="ARBA00022598"/>
    </source>
</evidence>
<dbReference type="GO" id="GO:0004527">
    <property type="term" value="F:exonuclease activity"/>
    <property type="evidence" value="ECO:0007669"/>
    <property type="project" value="UniProtKB-KW"/>
</dbReference>
<dbReference type="GO" id="GO:0003677">
    <property type="term" value="F:DNA binding"/>
    <property type="evidence" value="ECO:0007669"/>
    <property type="project" value="UniProtKB-KW"/>
</dbReference>
<evidence type="ECO:0000256" key="19">
    <source>
        <dbReference type="ARBA" id="ARBA00029943"/>
    </source>
</evidence>
<dbReference type="Gene3D" id="2.40.50.140">
    <property type="entry name" value="Nucleic acid-binding proteins"/>
    <property type="match status" value="1"/>
</dbReference>
<evidence type="ECO:0000256" key="16">
    <source>
        <dbReference type="ARBA" id="ARBA00023204"/>
    </source>
</evidence>
<dbReference type="GO" id="GO:0006310">
    <property type="term" value="P:DNA recombination"/>
    <property type="evidence" value="ECO:0007669"/>
    <property type="project" value="UniProtKB-KW"/>
</dbReference>
<evidence type="ECO:0000313" key="23">
    <source>
        <dbReference type="EMBL" id="GGC69558.1"/>
    </source>
</evidence>
<feature type="domain" description="ATP-dependent DNA ligase family profile" evidence="22">
    <location>
        <begin position="315"/>
        <end position="462"/>
    </location>
</feature>
<dbReference type="InterPro" id="IPR012310">
    <property type="entry name" value="DNA_ligase_ATP-dep_cent"/>
</dbReference>
<keyword evidence="24" id="KW-1185">Reference proteome</keyword>
<keyword evidence="10" id="KW-0378">Hydrolase</keyword>
<reference evidence="23" key="1">
    <citation type="journal article" date="2014" name="Int. J. Syst. Evol. Microbiol.">
        <title>Complete genome sequence of Corynebacterium casei LMG S-19264T (=DSM 44701T), isolated from a smear-ripened cheese.</title>
        <authorList>
            <consortium name="US DOE Joint Genome Institute (JGI-PGF)"/>
            <person name="Walter F."/>
            <person name="Albersmeier A."/>
            <person name="Kalinowski J."/>
            <person name="Ruckert C."/>
        </authorList>
    </citation>
    <scope>NUCLEOTIDE SEQUENCE</scope>
    <source>
        <strain evidence="23">CGMCC 1.10998</strain>
    </source>
</reference>
<keyword evidence="13" id="KW-0239">DNA-directed DNA polymerase</keyword>
<comment type="cofactor">
    <cofactor evidence="1">
        <name>Mn(2+)</name>
        <dbReference type="ChEBI" id="CHEBI:29035"/>
    </cofactor>
</comment>
<keyword evidence="5" id="KW-0548">Nucleotidyltransferase</keyword>
<dbReference type="InterPro" id="IPR033651">
    <property type="entry name" value="PaeLigD_Pol-like"/>
</dbReference>
<dbReference type="EC" id="6.5.1.1" evidence="2"/>
<evidence type="ECO:0000256" key="14">
    <source>
        <dbReference type="ARBA" id="ARBA00023125"/>
    </source>
</evidence>
<dbReference type="Pfam" id="PF01068">
    <property type="entry name" value="DNA_ligase_A_M"/>
    <property type="match status" value="1"/>
</dbReference>
<dbReference type="GO" id="GO:0006281">
    <property type="term" value="P:DNA repair"/>
    <property type="evidence" value="ECO:0007669"/>
    <property type="project" value="UniProtKB-KW"/>
</dbReference>
<keyword evidence="11" id="KW-0269">Exonuclease</keyword>
<dbReference type="NCBIfam" id="TIGR02779">
    <property type="entry name" value="NHEJ_ligase_lig"/>
    <property type="match status" value="1"/>
</dbReference>
<dbReference type="Pfam" id="PF04679">
    <property type="entry name" value="DNA_ligase_A_C"/>
    <property type="match status" value="1"/>
</dbReference>
<dbReference type="RefSeq" id="WP_188565357.1">
    <property type="nucleotide sequence ID" value="NZ_BMED01000001.1"/>
</dbReference>
<keyword evidence="8" id="KW-0547">Nucleotide-binding</keyword>
<dbReference type="NCBIfam" id="TIGR02776">
    <property type="entry name" value="NHEJ_ligase_prk"/>
    <property type="match status" value="1"/>
</dbReference>
<keyword evidence="12" id="KW-0067">ATP-binding</keyword>
<dbReference type="InterPro" id="IPR052171">
    <property type="entry name" value="NHEJ_LigD"/>
</dbReference>
<comment type="caution">
    <text evidence="23">The sequence shown here is derived from an EMBL/GenBank/DDBJ whole genome shotgun (WGS) entry which is preliminary data.</text>
</comment>
<evidence type="ECO:0000313" key="24">
    <source>
        <dbReference type="Proteomes" id="UP000637423"/>
    </source>
</evidence>
<dbReference type="InterPro" id="IPR014145">
    <property type="entry name" value="LigD_pol_dom"/>
</dbReference>
<dbReference type="Proteomes" id="UP000637423">
    <property type="component" value="Unassembled WGS sequence"/>
</dbReference>
<evidence type="ECO:0000256" key="11">
    <source>
        <dbReference type="ARBA" id="ARBA00022839"/>
    </source>
</evidence>
<keyword evidence="9" id="KW-0227">DNA damage</keyword>
<evidence type="ECO:0000259" key="22">
    <source>
        <dbReference type="PROSITE" id="PS50160"/>
    </source>
</evidence>
<dbReference type="EMBL" id="BMED01000001">
    <property type="protein sequence ID" value="GGC69558.1"/>
    <property type="molecule type" value="Genomic_DNA"/>
</dbReference>
<feature type="compositionally biased region" description="Basic and acidic residues" evidence="21">
    <location>
        <begin position="1"/>
        <end position="12"/>
    </location>
</feature>
<dbReference type="InterPro" id="IPR014143">
    <property type="entry name" value="NHEJ_ligase_prk"/>
</dbReference>
<protein>
    <recommendedName>
        <fullName evidence="2">DNA ligase (ATP)</fullName>
        <ecNumber evidence="2">6.5.1.1</ecNumber>
    </recommendedName>
    <alternativeName>
        <fullName evidence="19">NHEJ DNA polymerase</fullName>
    </alternativeName>
</protein>
<keyword evidence="6" id="KW-0540">Nuclease</keyword>
<feature type="region of interest" description="Disordered" evidence="21">
    <location>
        <begin position="522"/>
        <end position="552"/>
    </location>
</feature>
<dbReference type="NCBIfam" id="NF004628">
    <property type="entry name" value="PRK05972.1"/>
    <property type="match status" value="1"/>
</dbReference>
<dbReference type="CDD" id="cd07906">
    <property type="entry name" value="Adenylation_DNA_ligase_LigD_LigC"/>
    <property type="match status" value="1"/>
</dbReference>
<dbReference type="SUPFAM" id="SSF56091">
    <property type="entry name" value="DNA ligase/mRNA capping enzyme, catalytic domain"/>
    <property type="match status" value="1"/>
</dbReference>
<evidence type="ECO:0000256" key="21">
    <source>
        <dbReference type="SAM" id="MobiDB-lite"/>
    </source>
</evidence>
<keyword evidence="18" id="KW-0511">Multifunctional enzyme</keyword>
<feature type="compositionally biased region" description="Basic and acidic residues" evidence="21">
    <location>
        <begin position="522"/>
        <end position="531"/>
    </location>
</feature>
<organism evidence="23 24">
    <name type="scientific">Undibacterium terreum</name>
    <dbReference type="NCBI Taxonomy" id="1224302"/>
    <lineage>
        <taxon>Bacteria</taxon>
        <taxon>Pseudomonadati</taxon>
        <taxon>Pseudomonadota</taxon>
        <taxon>Betaproteobacteria</taxon>
        <taxon>Burkholderiales</taxon>
        <taxon>Oxalobacteraceae</taxon>
        <taxon>Undibacterium</taxon>
    </lineage>
</organism>
<comment type="catalytic activity">
    <reaction evidence="20">
        <text>ATP + (deoxyribonucleotide)n-3'-hydroxyl + 5'-phospho-(deoxyribonucleotide)m = (deoxyribonucleotide)n+m + AMP + diphosphate.</text>
        <dbReference type="EC" id="6.5.1.1"/>
    </reaction>
</comment>
<evidence type="ECO:0000256" key="2">
    <source>
        <dbReference type="ARBA" id="ARBA00012727"/>
    </source>
</evidence>
<dbReference type="InterPro" id="IPR012309">
    <property type="entry name" value="DNA_ligase_ATP-dep_C"/>
</dbReference>
<keyword evidence="14" id="KW-0238">DNA-binding</keyword>
<dbReference type="GO" id="GO:0003910">
    <property type="term" value="F:DNA ligase (ATP) activity"/>
    <property type="evidence" value="ECO:0007669"/>
    <property type="project" value="UniProtKB-EC"/>
</dbReference>
<dbReference type="Pfam" id="PF21686">
    <property type="entry name" value="LigD_Prim-Pol"/>
    <property type="match status" value="1"/>
</dbReference>
<dbReference type="InterPro" id="IPR014146">
    <property type="entry name" value="LigD_ligase_dom"/>
</dbReference>
<evidence type="ECO:0000256" key="4">
    <source>
        <dbReference type="ARBA" id="ARBA00022679"/>
    </source>
</evidence>
<feature type="region of interest" description="Disordered" evidence="21">
    <location>
        <begin position="190"/>
        <end position="209"/>
    </location>
</feature>
<dbReference type="GO" id="GO:0046872">
    <property type="term" value="F:metal ion binding"/>
    <property type="evidence" value="ECO:0007669"/>
    <property type="project" value="UniProtKB-KW"/>
</dbReference>
<reference evidence="23" key="2">
    <citation type="submission" date="2020-09" db="EMBL/GenBank/DDBJ databases">
        <authorList>
            <person name="Sun Q."/>
            <person name="Zhou Y."/>
        </authorList>
    </citation>
    <scope>NUCLEOTIDE SEQUENCE</scope>
    <source>
        <strain evidence="23">CGMCC 1.10998</strain>
    </source>
</reference>
<keyword evidence="15" id="KW-0233">DNA recombination</keyword>
<evidence type="ECO:0000256" key="18">
    <source>
        <dbReference type="ARBA" id="ARBA00023268"/>
    </source>
</evidence>
<evidence type="ECO:0000256" key="1">
    <source>
        <dbReference type="ARBA" id="ARBA00001936"/>
    </source>
</evidence>
<dbReference type="SUPFAM" id="SSF50249">
    <property type="entry name" value="Nucleic acid-binding proteins"/>
    <property type="match status" value="1"/>
</dbReference>
<gene>
    <name evidence="23" type="ORF">GCM10011396_15710</name>
</gene>
<dbReference type="CDD" id="cd07971">
    <property type="entry name" value="OBF_DNA_ligase_LigD"/>
    <property type="match status" value="1"/>
</dbReference>
<keyword evidence="7" id="KW-0479">Metal-binding</keyword>
<evidence type="ECO:0000256" key="7">
    <source>
        <dbReference type="ARBA" id="ARBA00022723"/>
    </source>
</evidence>
<keyword evidence="17" id="KW-0464">Manganese</keyword>
<dbReference type="CDD" id="cd04862">
    <property type="entry name" value="PaeLigD_Pol_like"/>
    <property type="match status" value="1"/>
</dbReference>
<dbReference type="NCBIfam" id="TIGR02778">
    <property type="entry name" value="ligD_pol"/>
    <property type="match status" value="1"/>
</dbReference>
<evidence type="ECO:0000256" key="6">
    <source>
        <dbReference type="ARBA" id="ARBA00022722"/>
    </source>
</evidence>
<evidence type="ECO:0000256" key="15">
    <source>
        <dbReference type="ARBA" id="ARBA00023172"/>
    </source>
</evidence>
<evidence type="ECO:0000256" key="17">
    <source>
        <dbReference type="ARBA" id="ARBA00023211"/>
    </source>
</evidence>
<proteinExistence type="predicted"/>
<dbReference type="GO" id="GO:0003887">
    <property type="term" value="F:DNA-directed DNA polymerase activity"/>
    <property type="evidence" value="ECO:0007669"/>
    <property type="project" value="UniProtKB-KW"/>
</dbReference>
<evidence type="ECO:0000256" key="5">
    <source>
        <dbReference type="ARBA" id="ARBA00022695"/>
    </source>
</evidence>
<evidence type="ECO:0000256" key="20">
    <source>
        <dbReference type="ARBA" id="ARBA00034003"/>
    </source>
</evidence>
<keyword evidence="16" id="KW-0234">DNA repair</keyword>
<evidence type="ECO:0000256" key="8">
    <source>
        <dbReference type="ARBA" id="ARBA00022741"/>
    </source>
</evidence>